<evidence type="ECO:0000313" key="3">
    <source>
        <dbReference type="Proteomes" id="UP000070163"/>
    </source>
</evidence>
<proteinExistence type="predicted"/>
<name>A0A133U6B5_9EURY</name>
<evidence type="ECO:0000313" key="2">
    <source>
        <dbReference type="EMBL" id="KXA89708.1"/>
    </source>
</evidence>
<keyword evidence="3" id="KW-1185">Reference proteome</keyword>
<feature type="region of interest" description="Disordered" evidence="1">
    <location>
        <begin position="62"/>
        <end position="81"/>
    </location>
</feature>
<dbReference type="Proteomes" id="UP000070163">
    <property type="component" value="Unassembled WGS sequence"/>
</dbReference>
<protein>
    <submittedName>
        <fullName evidence="2">Uncharacterized protein</fullName>
    </submittedName>
</protein>
<dbReference type="AlphaFoldDB" id="A0A133U6B5"/>
<accession>A0A133U6B5</accession>
<evidence type="ECO:0000256" key="1">
    <source>
        <dbReference type="SAM" id="MobiDB-lite"/>
    </source>
</evidence>
<organism evidence="2 3">
    <name type="scientific">candidate division MSBL1 archaeon SCGC-AAA259A05</name>
    <dbReference type="NCBI Taxonomy" id="1698259"/>
    <lineage>
        <taxon>Archaea</taxon>
        <taxon>Methanobacteriati</taxon>
        <taxon>Methanobacteriota</taxon>
        <taxon>candidate division MSBL1</taxon>
    </lineage>
</organism>
<dbReference type="EMBL" id="LHXJ01000067">
    <property type="protein sequence ID" value="KXA89708.1"/>
    <property type="molecule type" value="Genomic_DNA"/>
</dbReference>
<comment type="caution">
    <text evidence="2">The sequence shown here is derived from an EMBL/GenBank/DDBJ whole genome shotgun (WGS) entry which is preliminary data.</text>
</comment>
<gene>
    <name evidence="2" type="ORF">AKJ57_04965</name>
</gene>
<sequence length="81" mass="8923">MEDFEYPIPVTACRYVTEVGGRSRALGEHRVGIHIEALRQNTELSHDDRVLLDVVGRKGREAAATPLSTAAQPNEPKPCIL</sequence>
<reference evidence="2 3" key="1">
    <citation type="journal article" date="2016" name="Sci. Rep.">
        <title>Metabolic traits of an uncultured archaeal lineage -MSBL1- from brine pools of the Red Sea.</title>
        <authorList>
            <person name="Mwirichia R."/>
            <person name="Alam I."/>
            <person name="Rashid M."/>
            <person name="Vinu M."/>
            <person name="Ba-Alawi W."/>
            <person name="Anthony Kamau A."/>
            <person name="Kamanda Ngugi D."/>
            <person name="Goker M."/>
            <person name="Klenk H.P."/>
            <person name="Bajic V."/>
            <person name="Stingl U."/>
        </authorList>
    </citation>
    <scope>NUCLEOTIDE SEQUENCE [LARGE SCALE GENOMIC DNA]</scope>
    <source>
        <strain evidence="2">SCGC-AAA259A05</strain>
    </source>
</reference>